<dbReference type="NCBIfam" id="TIGR02532">
    <property type="entry name" value="IV_pilin_GFxxxE"/>
    <property type="match status" value="1"/>
</dbReference>
<gene>
    <name evidence="6" type="ORF">N8I74_01000</name>
</gene>
<dbReference type="InterPro" id="IPR045584">
    <property type="entry name" value="Pilin-like"/>
</dbReference>
<keyword evidence="4" id="KW-0281">Fimbrium</keyword>
<evidence type="ECO:0000256" key="4">
    <source>
        <dbReference type="RuleBase" id="RU000389"/>
    </source>
</evidence>
<protein>
    <submittedName>
        <fullName evidence="6">Pilin</fullName>
    </submittedName>
</protein>
<organism evidence="6 7">
    <name type="scientific">Chitiniphilus purpureus</name>
    <dbReference type="NCBI Taxonomy" id="2981137"/>
    <lineage>
        <taxon>Bacteria</taxon>
        <taxon>Pseudomonadati</taxon>
        <taxon>Pseudomonadota</taxon>
        <taxon>Betaproteobacteria</taxon>
        <taxon>Neisseriales</taxon>
        <taxon>Chitinibacteraceae</taxon>
        <taxon>Chitiniphilus</taxon>
    </lineage>
</organism>
<dbReference type="Proteomes" id="UP001061302">
    <property type="component" value="Chromosome"/>
</dbReference>
<proteinExistence type="inferred from homology"/>
<evidence type="ECO:0000256" key="1">
    <source>
        <dbReference type="ARBA" id="ARBA00005233"/>
    </source>
</evidence>
<dbReference type="Pfam" id="PF00114">
    <property type="entry name" value="Pilin"/>
    <property type="match status" value="1"/>
</dbReference>
<dbReference type="PANTHER" id="PTHR30093:SF34">
    <property type="entry name" value="PREPILIN PEPTIDASE-DEPENDENT PROTEIN D"/>
    <property type="match status" value="1"/>
</dbReference>
<comment type="similarity">
    <text evidence="1 4">Belongs to the N-Me-Phe pilin family.</text>
</comment>
<evidence type="ECO:0000256" key="5">
    <source>
        <dbReference type="SAM" id="Phobius"/>
    </source>
</evidence>
<reference evidence="6" key="1">
    <citation type="submission" date="2022-10" db="EMBL/GenBank/DDBJ databases">
        <title>Chitiniphilus purpureus sp. nov., a novel chitin-degrading bacterium isolated from crawfish pond sediment.</title>
        <authorList>
            <person name="Li K."/>
        </authorList>
    </citation>
    <scope>NUCLEOTIDE SEQUENCE</scope>
    <source>
        <strain evidence="6">CD1</strain>
    </source>
</reference>
<keyword evidence="7" id="KW-1185">Reference proteome</keyword>
<dbReference type="SUPFAM" id="SSF54523">
    <property type="entry name" value="Pili subunits"/>
    <property type="match status" value="1"/>
</dbReference>
<keyword evidence="2" id="KW-0488">Methylation</keyword>
<dbReference type="RefSeq" id="WP_263125043.1">
    <property type="nucleotide sequence ID" value="NZ_CP106753.1"/>
</dbReference>
<keyword evidence="5" id="KW-1133">Transmembrane helix</keyword>
<dbReference type="Gene3D" id="3.30.700.10">
    <property type="entry name" value="Glycoprotein, Type 4 Pilin"/>
    <property type="match status" value="1"/>
</dbReference>
<feature type="transmembrane region" description="Helical" evidence="5">
    <location>
        <begin position="7"/>
        <end position="28"/>
    </location>
</feature>
<dbReference type="Pfam" id="PF07963">
    <property type="entry name" value="N_methyl"/>
    <property type="match status" value="1"/>
</dbReference>
<evidence type="ECO:0000313" key="7">
    <source>
        <dbReference type="Proteomes" id="UP001061302"/>
    </source>
</evidence>
<dbReference type="InterPro" id="IPR012902">
    <property type="entry name" value="N_methyl_site"/>
</dbReference>
<sequence length="131" mass="13945">MQKGFTLIELMIVVAIIGVLAAVAIPAYQSYTARAQAAEALQLFDGVRGRVSVEYQQNGGLDIPTGTSISGQYVATIDRTPATADYVATFRTNAAGMIKTRKLKLTFNTASSEWRCSNVDLPAGAVPTVCQ</sequence>
<evidence type="ECO:0000256" key="2">
    <source>
        <dbReference type="ARBA" id="ARBA00022481"/>
    </source>
</evidence>
<dbReference type="InterPro" id="IPR001082">
    <property type="entry name" value="Pilin"/>
</dbReference>
<accession>A0ABY6DPK1</accession>
<keyword evidence="3" id="KW-1015">Disulfide bond</keyword>
<dbReference type="PROSITE" id="PS00409">
    <property type="entry name" value="PROKAR_NTER_METHYL"/>
    <property type="match status" value="1"/>
</dbReference>
<evidence type="ECO:0000256" key="3">
    <source>
        <dbReference type="ARBA" id="ARBA00023157"/>
    </source>
</evidence>
<dbReference type="EMBL" id="CP106753">
    <property type="protein sequence ID" value="UXY15623.1"/>
    <property type="molecule type" value="Genomic_DNA"/>
</dbReference>
<keyword evidence="5" id="KW-0812">Transmembrane</keyword>
<name>A0ABY6DPK1_9NEIS</name>
<keyword evidence="5" id="KW-0472">Membrane</keyword>
<evidence type="ECO:0000313" key="6">
    <source>
        <dbReference type="EMBL" id="UXY15623.1"/>
    </source>
</evidence>
<dbReference type="PANTHER" id="PTHR30093">
    <property type="entry name" value="GENERAL SECRETION PATHWAY PROTEIN G"/>
    <property type="match status" value="1"/>
</dbReference>